<dbReference type="EMBL" id="CP021252">
    <property type="protein sequence ID" value="ART21273.1"/>
    <property type="molecule type" value="Genomic_DNA"/>
</dbReference>
<feature type="compositionally biased region" description="Polar residues" evidence="1">
    <location>
        <begin position="159"/>
        <end position="168"/>
    </location>
</feature>
<dbReference type="Proteomes" id="UP000250197">
    <property type="component" value="Chromosome"/>
</dbReference>
<reference evidence="3 4" key="1">
    <citation type="submission" date="2017-05" db="EMBL/GenBank/DDBJ databases">
        <title>Complete genome sequence of Corynebacterium striatum KC-Na-1 isolated from Neophocaena asiaeorientalis in Korea.</title>
        <authorList>
            <person name="Kim J.H."/>
            <person name="Lee K."/>
        </authorList>
    </citation>
    <scope>NUCLEOTIDE SEQUENCE [LARGE SCALE GENOMIC DNA]</scope>
    <source>
        <strain evidence="3 4">KC-Na-01</strain>
    </source>
</reference>
<sequence length="212" mass="23541">MEKTSLEFHGIHVMEPENELCALLRWVEGNKILPVWLSPLEGSRVMQRLDGYSETRPNTHDLLLEFIEMAGGVGAIEIVNYYEGTFMIDIVDETGEVHDAKLADALVVSEHFGVPITVDQELLNKVSVFVTADDMEAYFGFHFDPPVPPATEEAEKTPSPDSSASGNPQADADFEAMMRSLGMSQEDFLEENDGKETNDTRVTNDDNGDKEV</sequence>
<organism evidence="3 4">
    <name type="scientific">Corynebacterium striatum</name>
    <dbReference type="NCBI Taxonomy" id="43770"/>
    <lineage>
        <taxon>Bacteria</taxon>
        <taxon>Bacillati</taxon>
        <taxon>Actinomycetota</taxon>
        <taxon>Actinomycetes</taxon>
        <taxon>Mycobacteriales</taxon>
        <taxon>Corynebacteriaceae</taxon>
        <taxon>Corynebacterium</taxon>
    </lineage>
</organism>
<proteinExistence type="predicted"/>
<accession>A0A2Z2IYQ0</accession>
<dbReference type="Gene3D" id="3.10.690.10">
    <property type="entry name" value="Bifunctional nuclease domain"/>
    <property type="match status" value="1"/>
</dbReference>
<evidence type="ECO:0000313" key="4">
    <source>
        <dbReference type="Proteomes" id="UP000250197"/>
    </source>
</evidence>
<evidence type="ECO:0000313" key="3">
    <source>
        <dbReference type="EMBL" id="ART21273.1"/>
    </source>
</evidence>
<dbReference type="KEGG" id="cstr:CBE89_07050"/>
<dbReference type="PROSITE" id="PS51658">
    <property type="entry name" value="BFN"/>
    <property type="match status" value="1"/>
</dbReference>
<feature type="domain" description="BFN" evidence="2">
    <location>
        <begin position="3"/>
        <end position="130"/>
    </location>
</feature>
<dbReference type="Pfam" id="PF02577">
    <property type="entry name" value="BFN_dom"/>
    <property type="match status" value="1"/>
</dbReference>
<dbReference type="InterPro" id="IPR036104">
    <property type="entry name" value="BFN_sf"/>
</dbReference>
<dbReference type="SUPFAM" id="SSF103256">
    <property type="entry name" value="Hypothetical protein TM0160"/>
    <property type="match status" value="1"/>
</dbReference>
<dbReference type="InterPro" id="IPR003729">
    <property type="entry name" value="Bi_nuclease_dom"/>
</dbReference>
<feature type="compositionally biased region" description="Basic and acidic residues" evidence="1">
    <location>
        <begin position="192"/>
        <end position="212"/>
    </location>
</feature>
<protein>
    <recommendedName>
        <fullName evidence="2">BFN domain-containing protein</fullName>
    </recommendedName>
</protein>
<evidence type="ECO:0000256" key="1">
    <source>
        <dbReference type="SAM" id="MobiDB-lite"/>
    </source>
</evidence>
<dbReference type="RefSeq" id="WP_086891368.1">
    <property type="nucleotide sequence ID" value="NZ_CP021252.1"/>
</dbReference>
<feature type="region of interest" description="Disordered" evidence="1">
    <location>
        <begin position="143"/>
        <end position="212"/>
    </location>
</feature>
<dbReference type="GO" id="GO:0004518">
    <property type="term" value="F:nuclease activity"/>
    <property type="evidence" value="ECO:0007669"/>
    <property type="project" value="InterPro"/>
</dbReference>
<name>A0A2Z2IYQ0_CORST</name>
<evidence type="ECO:0000259" key="2">
    <source>
        <dbReference type="PROSITE" id="PS51658"/>
    </source>
</evidence>
<gene>
    <name evidence="3" type="ORF">CBE89_07050</name>
</gene>
<dbReference type="AlphaFoldDB" id="A0A2Z2IYQ0"/>